<sequence length="132" mass="14208">RVVVRLQAPRAIATLVSSSMIWSAHSLDQHTCPAKSMISYFLHPVHAPTPIRSASHGLTNFQATYPAQGHLIAPIPLTAARTCGSEASGSTCHCHTSFILHDLVRPLLGSMHVPSQVYDQLLLAPSPCSNSY</sequence>
<name>W1PZ82_AMBTC</name>
<dbReference type="Gramene" id="ERN13356">
    <property type="protein sequence ID" value="ERN13356"/>
    <property type="gene ID" value="AMTR_s00041p00125970"/>
</dbReference>
<accession>W1PZ82</accession>
<reference evidence="2" key="1">
    <citation type="journal article" date="2013" name="Science">
        <title>The Amborella genome and the evolution of flowering plants.</title>
        <authorList>
            <consortium name="Amborella Genome Project"/>
        </authorList>
    </citation>
    <scope>NUCLEOTIDE SEQUENCE [LARGE SCALE GENOMIC DNA]</scope>
</reference>
<evidence type="ECO:0000313" key="1">
    <source>
        <dbReference type="EMBL" id="ERN13356.1"/>
    </source>
</evidence>
<gene>
    <name evidence="1" type="ORF">AMTR_s00041p00125970</name>
</gene>
<evidence type="ECO:0000313" key="2">
    <source>
        <dbReference type="Proteomes" id="UP000017836"/>
    </source>
</evidence>
<feature type="non-terminal residue" evidence="1">
    <location>
        <position position="1"/>
    </location>
</feature>
<proteinExistence type="predicted"/>
<organism evidence="1 2">
    <name type="scientific">Amborella trichopoda</name>
    <dbReference type="NCBI Taxonomy" id="13333"/>
    <lineage>
        <taxon>Eukaryota</taxon>
        <taxon>Viridiplantae</taxon>
        <taxon>Streptophyta</taxon>
        <taxon>Embryophyta</taxon>
        <taxon>Tracheophyta</taxon>
        <taxon>Spermatophyta</taxon>
        <taxon>Magnoliopsida</taxon>
        <taxon>Amborellales</taxon>
        <taxon>Amborellaceae</taxon>
        <taxon>Amborella</taxon>
    </lineage>
</organism>
<dbReference type="Proteomes" id="UP000017836">
    <property type="component" value="Unassembled WGS sequence"/>
</dbReference>
<dbReference type="HOGENOM" id="CLU_1922419_0_0_1"/>
<keyword evidence="2" id="KW-1185">Reference proteome</keyword>
<protein>
    <submittedName>
        <fullName evidence="1">Uncharacterized protein</fullName>
    </submittedName>
</protein>
<dbReference type="AlphaFoldDB" id="W1PZ82"/>
<dbReference type="EMBL" id="KI392588">
    <property type="protein sequence ID" value="ERN13356.1"/>
    <property type="molecule type" value="Genomic_DNA"/>
</dbReference>